<evidence type="ECO:0000313" key="1">
    <source>
        <dbReference type="EMBL" id="MFD2052861.1"/>
    </source>
</evidence>
<reference evidence="2" key="1">
    <citation type="journal article" date="2019" name="Int. J. Syst. Evol. Microbiol.">
        <title>The Global Catalogue of Microorganisms (GCM) 10K type strain sequencing project: providing services to taxonomists for standard genome sequencing and annotation.</title>
        <authorList>
            <consortium name="The Broad Institute Genomics Platform"/>
            <consortium name="The Broad Institute Genome Sequencing Center for Infectious Disease"/>
            <person name="Wu L."/>
            <person name="Ma J."/>
        </authorList>
    </citation>
    <scope>NUCLEOTIDE SEQUENCE [LARGE SCALE GENOMIC DNA]</scope>
    <source>
        <strain evidence="2">CGMCC 1.16226</strain>
    </source>
</reference>
<dbReference type="Proteomes" id="UP001597349">
    <property type="component" value="Unassembled WGS sequence"/>
</dbReference>
<proteinExistence type="predicted"/>
<keyword evidence="2" id="KW-1185">Reference proteome</keyword>
<protein>
    <submittedName>
        <fullName evidence="1">Uncharacterized protein</fullName>
    </submittedName>
</protein>
<dbReference type="RefSeq" id="WP_379017758.1">
    <property type="nucleotide sequence ID" value="NZ_JBHUGY010000014.1"/>
</dbReference>
<sequence length="82" mass="9250">MDSFQRLEVLIDSAGDGEEANTLLRRFKGRSQTVTAAVEEFMLDFMTLVFVIEAGEDDFEKPIRKLARSRLSNLKQLVNVAA</sequence>
<gene>
    <name evidence="1" type="ORF">ACFSQT_06975</name>
</gene>
<accession>A0ABW4W9L7</accession>
<organism evidence="1 2">
    <name type="scientific">Mesorhizobium calcicola</name>
    <dbReference type="NCBI Taxonomy" id="1300310"/>
    <lineage>
        <taxon>Bacteria</taxon>
        <taxon>Pseudomonadati</taxon>
        <taxon>Pseudomonadota</taxon>
        <taxon>Alphaproteobacteria</taxon>
        <taxon>Hyphomicrobiales</taxon>
        <taxon>Phyllobacteriaceae</taxon>
        <taxon>Mesorhizobium</taxon>
    </lineage>
</organism>
<dbReference type="EMBL" id="JBHUGY010000014">
    <property type="protein sequence ID" value="MFD2052861.1"/>
    <property type="molecule type" value="Genomic_DNA"/>
</dbReference>
<comment type="caution">
    <text evidence="1">The sequence shown here is derived from an EMBL/GenBank/DDBJ whole genome shotgun (WGS) entry which is preliminary data.</text>
</comment>
<evidence type="ECO:0000313" key="2">
    <source>
        <dbReference type="Proteomes" id="UP001597349"/>
    </source>
</evidence>
<name>A0ABW4W9L7_9HYPH</name>